<comment type="caution">
    <text evidence="1">The sequence shown here is derived from an EMBL/GenBank/DDBJ whole genome shotgun (WGS) entry which is preliminary data.</text>
</comment>
<proteinExistence type="predicted"/>
<evidence type="ECO:0000313" key="1">
    <source>
        <dbReference type="EMBL" id="CAG8696651.1"/>
    </source>
</evidence>
<protein>
    <submittedName>
        <fullName evidence="1">32176_t:CDS:1</fullName>
    </submittedName>
</protein>
<gene>
    <name evidence="1" type="ORF">GMARGA_LOCUS11856</name>
</gene>
<evidence type="ECO:0000313" key="2">
    <source>
        <dbReference type="Proteomes" id="UP000789901"/>
    </source>
</evidence>
<keyword evidence="2" id="KW-1185">Reference proteome</keyword>
<accession>A0ABN7UXH4</accession>
<name>A0ABN7UXH4_GIGMA</name>
<sequence>MDLTFNSTIILNNTGINASSDTDHKILFSGISNETMINNQKSETFHDFDYGTPDLPGLPDKIKTEIFKYIRSPINLILACKTWYQFSKQSDARAKWIIVHFVRKNEKRDGFFKKIVGETIKSERNIKKVEVLNFLDQMMGNKSKSIFLSTMKMFKGKNPLYSIYGTSAIDDFQSTKSGSFTPCYKPLSFNPTFYNWILIKFSENSEIAKFAFNDILETRISFDLCQNSKEIPSYKFIEHQFIEIHGKESPENNDVEN</sequence>
<reference evidence="1 2" key="1">
    <citation type="submission" date="2021-06" db="EMBL/GenBank/DDBJ databases">
        <authorList>
            <person name="Kallberg Y."/>
            <person name="Tangrot J."/>
            <person name="Rosling A."/>
        </authorList>
    </citation>
    <scope>NUCLEOTIDE SEQUENCE [LARGE SCALE GENOMIC DNA]</scope>
    <source>
        <strain evidence="1 2">120-4 pot B 10/14</strain>
    </source>
</reference>
<dbReference type="EMBL" id="CAJVQB010007078">
    <property type="protein sequence ID" value="CAG8696651.1"/>
    <property type="molecule type" value="Genomic_DNA"/>
</dbReference>
<organism evidence="1 2">
    <name type="scientific">Gigaspora margarita</name>
    <dbReference type="NCBI Taxonomy" id="4874"/>
    <lineage>
        <taxon>Eukaryota</taxon>
        <taxon>Fungi</taxon>
        <taxon>Fungi incertae sedis</taxon>
        <taxon>Mucoromycota</taxon>
        <taxon>Glomeromycotina</taxon>
        <taxon>Glomeromycetes</taxon>
        <taxon>Diversisporales</taxon>
        <taxon>Gigasporaceae</taxon>
        <taxon>Gigaspora</taxon>
    </lineage>
</organism>
<dbReference type="Proteomes" id="UP000789901">
    <property type="component" value="Unassembled WGS sequence"/>
</dbReference>